<dbReference type="SUPFAM" id="SSF75304">
    <property type="entry name" value="Amidase signature (AS) enzymes"/>
    <property type="match status" value="1"/>
</dbReference>
<comment type="similarity">
    <text evidence="2">Belongs to the amidase family.</text>
</comment>
<dbReference type="Proteomes" id="UP000659654">
    <property type="component" value="Unassembled WGS sequence"/>
</dbReference>
<keyword evidence="6" id="KW-0442">Lipid degradation</keyword>
<dbReference type="PANTHER" id="PTHR45847">
    <property type="entry name" value="FATTY ACID AMIDE HYDROLASE"/>
    <property type="match status" value="1"/>
</dbReference>
<evidence type="ECO:0000256" key="10">
    <source>
        <dbReference type="ARBA" id="ARBA00048606"/>
    </source>
</evidence>
<evidence type="ECO:0000256" key="6">
    <source>
        <dbReference type="ARBA" id="ARBA00022963"/>
    </source>
</evidence>
<dbReference type="SMR" id="A0A7I8XQJ2"/>
<dbReference type="GO" id="GO:0009062">
    <property type="term" value="P:fatty acid catabolic process"/>
    <property type="evidence" value="ECO:0007669"/>
    <property type="project" value="TreeGrafter"/>
</dbReference>
<evidence type="ECO:0000259" key="20">
    <source>
        <dbReference type="Pfam" id="PF01425"/>
    </source>
</evidence>
<dbReference type="PIRSF" id="PIRSF001221">
    <property type="entry name" value="Amidase_fungi"/>
    <property type="match status" value="1"/>
</dbReference>
<comment type="catalytic activity">
    <reaction evidence="15">
        <text>N-docosanoyl-ethanolamine + H2O = docosanoate + ethanolamine</text>
        <dbReference type="Rhea" id="RHEA:63128"/>
        <dbReference type="ChEBI" id="CHEBI:15377"/>
        <dbReference type="ChEBI" id="CHEBI:23858"/>
        <dbReference type="ChEBI" id="CHEBI:57603"/>
        <dbReference type="ChEBI" id="CHEBI:146186"/>
    </reaction>
    <physiologicalReaction direction="left-to-right" evidence="15">
        <dbReference type="Rhea" id="RHEA:63129"/>
    </physiologicalReaction>
</comment>
<keyword evidence="4" id="KW-0597">Phosphoprotein</keyword>
<evidence type="ECO:0000313" key="22">
    <source>
        <dbReference type="Proteomes" id="UP000659654"/>
    </source>
</evidence>
<comment type="catalytic activity">
    <reaction evidence="9">
        <text>N-(9Z-octadecenoyl) ethanolamine + H2O = ethanolamine + (9Z)-octadecenoate</text>
        <dbReference type="Rhea" id="RHEA:45060"/>
        <dbReference type="ChEBI" id="CHEBI:15377"/>
        <dbReference type="ChEBI" id="CHEBI:30823"/>
        <dbReference type="ChEBI" id="CHEBI:57603"/>
        <dbReference type="ChEBI" id="CHEBI:71466"/>
    </reaction>
    <physiologicalReaction direction="left-to-right" evidence="9">
        <dbReference type="Rhea" id="RHEA:45061"/>
    </physiologicalReaction>
</comment>
<dbReference type="Gene3D" id="3.90.1300.10">
    <property type="entry name" value="Amidase signature (AS) domain"/>
    <property type="match status" value="1"/>
</dbReference>
<sequence length="591" mass="65498">MRCFNEIFPNVSSKSAHLTATAAILGAILVGGVIKTAKSLCRTNELKSRVKRRLLKREKEFDRIRQLTADIPDDFVDEILNKTMEEILDGLRAGEWKCLQILRVFQKAALRAQEKTNCIVEFLEEADKRAEALDAAGSDPEYKKPQLFGLPISIKSCIAVQGHDLFSGYADNLEKPQAEDSLLVQELQELGSIPFVTTTVPLSLLTFSCENPVYGTTKHPERADRTCGGSSGGEAALIAAKGSIIGIGSDVGGSIRIPSAFCGIAGIKPSHRRFSKFSSPGSVPGRSHTYASIGPMATNIKDCARLLQAVWSNDWFHKHDPYVPPINFNNEMYLSKKPLKIGYYVDDGWFKATPAVERAVLETVESLRQLGHTVVEWKPHDIYKALQLVFKATTFDNGKYLHDAILKDLPVDGYGPMVRQSSLPVWFRKSVSFLLGNISPRLANVAGACHTDLSDLRQTNCGVEQYQKEFAQRWINNGLDCLLCPINVCPAMRHKEPYKLFSTVSYTILYNGLDYAGGTVPVTRVTQQDCDKLKDYPTTDSWYKAARNSAADTVGLPVGIQIVVPPYKEECALRVLGEIEEKVKENGTFVR</sequence>
<evidence type="ECO:0000256" key="11">
    <source>
        <dbReference type="ARBA" id="ARBA00050294"/>
    </source>
</evidence>
<evidence type="ECO:0000256" key="14">
    <source>
        <dbReference type="ARBA" id="ARBA00051454"/>
    </source>
</evidence>
<dbReference type="AlphaFoldDB" id="A0A7I8XQJ2"/>
<dbReference type="EMBL" id="CAJFCV020000001">
    <property type="protein sequence ID" value="CAG9087660.1"/>
    <property type="molecule type" value="Genomic_DNA"/>
</dbReference>
<dbReference type="InterPro" id="IPR052096">
    <property type="entry name" value="Endocannabinoid_amidase"/>
</dbReference>
<feature type="active site" description="Acyl-ester intermediate" evidence="18">
    <location>
        <position position="254"/>
    </location>
</feature>
<evidence type="ECO:0000256" key="2">
    <source>
        <dbReference type="ARBA" id="ARBA00009199"/>
    </source>
</evidence>
<keyword evidence="22" id="KW-1185">Reference proteome</keyword>
<proteinExistence type="inferred from homology"/>
<evidence type="ECO:0000256" key="8">
    <source>
        <dbReference type="ARBA" id="ARBA00047450"/>
    </source>
</evidence>
<feature type="active site" description="Charge relay system" evidence="18">
    <location>
        <position position="155"/>
    </location>
</feature>
<comment type="catalytic activity">
    <reaction evidence="10">
        <text>N-(5Z,8Z,11Z,14Z-eicosatetraenoyl)-ethanolamine + H2O = ethanolamine + (5Z,8Z,11Z,14Z)-eicosatetraenoate</text>
        <dbReference type="Rhea" id="RHEA:26136"/>
        <dbReference type="ChEBI" id="CHEBI:2700"/>
        <dbReference type="ChEBI" id="CHEBI:15377"/>
        <dbReference type="ChEBI" id="CHEBI:32395"/>
        <dbReference type="ChEBI" id="CHEBI:57603"/>
        <dbReference type="EC" id="3.5.1.99"/>
    </reaction>
    <physiologicalReaction direction="left-to-right" evidence="10">
        <dbReference type="Rhea" id="RHEA:26137"/>
    </physiologicalReaction>
</comment>
<dbReference type="PANTHER" id="PTHR45847:SF10">
    <property type="entry name" value="FATTY ACID AMIDE HYDROLASE 1"/>
    <property type="match status" value="1"/>
</dbReference>
<evidence type="ECO:0000256" key="3">
    <source>
        <dbReference type="ARBA" id="ARBA00012112"/>
    </source>
</evidence>
<comment type="catalytic activity">
    <reaction evidence="16">
        <text>N-(5Z,8Z,11Z,14Z)-eicosatetraenoyl-glycine + H2O = (5Z,8Z,11Z,14Z)-eicosatetraenoate + glycine</text>
        <dbReference type="Rhea" id="RHEA:64108"/>
        <dbReference type="ChEBI" id="CHEBI:15377"/>
        <dbReference type="ChEBI" id="CHEBI:32395"/>
        <dbReference type="ChEBI" id="CHEBI:57305"/>
        <dbReference type="ChEBI" id="CHEBI:59002"/>
    </reaction>
    <physiologicalReaction direction="left-to-right" evidence="16">
        <dbReference type="Rhea" id="RHEA:64109"/>
    </physiologicalReaction>
</comment>
<feature type="binding site" evidence="19">
    <location>
        <begin position="251"/>
        <end position="254"/>
    </location>
    <ligand>
        <name>substrate</name>
    </ligand>
</feature>
<evidence type="ECO:0000313" key="21">
    <source>
        <dbReference type="EMBL" id="CAD5211107.1"/>
    </source>
</evidence>
<evidence type="ECO:0000256" key="4">
    <source>
        <dbReference type="ARBA" id="ARBA00022553"/>
    </source>
</evidence>
<dbReference type="GO" id="GO:0017064">
    <property type="term" value="F:fatty acid amide hydrolase activity"/>
    <property type="evidence" value="ECO:0007669"/>
    <property type="project" value="UniProtKB-EC"/>
</dbReference>
<gene>
    <name evidence="21" type="ORF">BXYJ_LOCUS2263</name>
</gene>
<evidence type="ECO:0000256" key="19">
    <source>
        <dbReference type="PIRSR" id="PIRSR001221-2"/>
    </source>
</evidence>
<dbReference type="Pfam" id="PF01425">
    <property type="entry name" value="Amidase"/>
    <property type="match status" value="1"/>
</dbReference>
<keyword evidence="7" id="KW-0443">Lipid metabolism</keyword>
<keyword evidence="5" id="KW-0378">Hydrolase</keyword>
<organism evidence="21 22">
    <name type="scientific">Bursaphelenchus xylophilus</name>
    <name type="common">Pinewood nematode worm</name>
    <name type="synonym">Aphelenchoides xylophilus</name>
    <dbReference type="NCBI Taxonomy" id="6326"/>
    <lineage>
        <taxon>Eukaryota</taxon>
        <taxon>Metazoa</taxon>
        <taxon>Ecdysozoa</taxon>
        <taxon>Nematoda</taxon>
        <taxon>Chromadorea</taxon>
        <taxon>Rhabditida</taxon>
        <taxon>Tylenchina</taxon>
        <taxon>Tylenchomorpha</taxon>
        <taxon>Aphelenchoidea</taxon>
        <taxon>Aphelenchoididae</taxon>
        <taxon>Bursaphelenchus</taxon>
    </lineage>
</organism>
<evidence type="ECO:0000256" key="16">
    <source>
        <dbReference type="ARBA" id="ARBA00052709"/>
    </source>
</evidence>
<comment type="catalytic activity">
    <reaction evidence="13">
        <text>N-(9Z-hexadecenoyl) ethanolamine + H2O = (9Z)-hexadecenoate + ethanolamine</text>
        <dbReference type="Rhea" id="RHEA:35563"/>
        <dbReference type="ChEBI" id="CHEBI:15377"/>
        <dbReference type="ChEBI" id="CHEBI:32372"/>
        <dbReference type="ChEBI" id="CHEBI:57603"/>
        <dbReference type="ChEBI" id="CHEBI:71465"/>
    </reaction>
    <physiologicalReaction direction="left-to-right" evidence="13">
        <dbReference type="Rhea" id="RHEA:35564"/>
    </physiologicalReaction>
</comment>
<evidence type="ECO:0000256" key="1">
    <source>
        <dbReference type="ARBA" id="ARBA00000208"/>
    </source>
</evidence>
<feature type="binding site" evidence="19">
    <location>
        <position position="230"/>
    </location>
    <ligand>
        <name>substrate</name>
    </ligand>
</feature>
<comment type="catalytic activity">
    <reaction evidence="12">
        <text>N-(15Z-tetracosenoyl)-ethanolamine + H2O = (15Z)-tetracosenoate + ethanolamine</text>
        <dbReference type="Rhea" id="RHEA:63144"/>
        <dbReference type="ChEBI" id="CHEBI:15377"/>
        <dbReference type="ChEBI" id="CHEBI:32392"/>
        <dbReference type="ChEBI" id="CHEBI:57603"/>
        <dbReference type="ChEBI" id="CHEBI:146187"/>
    </reaction>
    <physiologicalReaction direction="left-to-right" evidence="12">
        <dbReference type="Rhea" id="RHEA:63145"/>
    </physiologicalReaction>
</comment>
<evidence type="ECO:0000256" key="5">
    <source>
        <dbReference type="ARBA" id="ARBA00022801"/>
    </source>
</evidence>
<reference evidence="21" key="1">
    <citation type="submission" date="2020-09" db="EMBL/GenBank/DDBJ databases">
        <authorList>
            <person name="Kikuchi T."/>
        </authorList>
    </citation>
    <scope>NUCLEOTIDE SEQUENCE</scope>
    <source>
        <strain evidence="21">Ka4C1</strain>
    </source>
</reference>
<comment type="catalytic activity">
    <reaction evidence="8">
        <text>(9Z)-octadecenoate + glycine = N-(9Z-octadecenoyl)glycine + H2O</text>
        <dbReference type="Rhea" id="RHEA:51316"/>
        <dbReference type="ChEBI" id="CHEBI:15377"/>
        <dbReference type="ChEBI" id="CHEBI:30823"/>
        <dbReference type="ChEBI" id="CHEBI:57305"/>
        <dbReference type="ChEBI" id="CHEBI:133992"/>
    </reaction>
    <physiologicalReaction direction="right-to-left" evidence="8">
        <dbReference type="Rhea" id="RHEA:51318"/>
    </physiologicalReaction>
</comment>
<dbReference type="PROSITE" id="PS00571">
    <property type="entry name" value="AMIDASES"/>
    <property type="match status" value="1"/>
</dbReference>
<dbReference type="InterPro" id="IPR020556">
    <property type="entry name" value="Amidase_CS"/>
</dbReference>
<evidence type="ECO:0000256" key="7">
    <source>
        <dbReference type="ARBA" id="ARBA00023098"/>
    </source>
</evidence>
<dbReference type="GO" id="GO:0004040">
    <property type="term" value="F:amidase activity"/>
    <property type="evidence" value="ECO:0007669"/>
    <property type="project" value="TreeGrafter"/>
</dbReference>
<dbReference type="EC" id="3.5.1.99" evidence="3"/>
<dbReference type="EMBL" id="CAJFDI010000001">
    <property type="protein sequence ID" value="CAD5211107.1"/>
    <property type="molecule type" value="Genomic_DNA"/>
</dbReference>
<evidence type="ECO:0000256" key="13">
    <source>
        <dbReference type="ARBA" id="ARBA00051346"/>
    </source>
</evidence>
<dbReference type="InterPro" id="IPR023631">
    <property type="entry name" value="Amidase_dom"/>
</dbReference>
<accession>A0A7I8XQJ2</accession>
<dbReference type="Proteomes" id="UP000582659">
    <property type="component" value="Unassembled WGS sequence"/>
</dbReference>
<feature type="active site" description="Charge relay system" evidence="18">
    <location>
        <position position="230"/>
    </location>
</feature>
<comment type="catalytic activity">
    <reaction evidence="14">
        <text>N-octadecanoyl ethanolamine + H2O = octadecanoate + ethanolamine</text>
        <dbReference type="Rhea" id="RHEA:63124"/>
        <dbReference type="ChEBI" id="CHEBI:15377"/>
        <dbReference type="ChEBI" id="CHEBI:25629"/>
        <dbReference type="ChEBI" id="CHEBI:57603"/>
        <dbReference type="ChEBI" id="CHEBI:85299"/>
    </reaction>
    <physiologicalReaction direction="left-to-right" evidence="14">
        <dbReference type="Rhea" id="RHEA:63125"/>
    </physiologicalReaction>
</comment>
<evidence type="ECO:0000256" key="9">
    <source>
        <dbReference type="ARBA" id="ARBA00048052"/>
    </source>
</evidence>
<evidence type="ECO:0000256" key="17">
    <source>
        <dbReference type="ARBA" id="ARBA00077216"/>
    </source>
</evidence>
<protein>
    <recommendedName>
        <fullName evidence="3">fatty acid amide hydrolase</fullName>
        <ecNumber evidence="3">3.5.1.99</ecNumber>
    </recommendedName>
    <alternativeName>
        <fullName evidence="17">Anandamide amidohydrolase 1</fullName>
    </alternativeName>
</protein>
<evidence type="ECO:0000256" key="12">
    <source>
        <dbReference type="ARBA" id="ARBA00050992"/>
    </source>
</evidence>
<comment type="catalytic activity">
    <reaction evidence="1">
        <text>(9Z)-octadecenamide + H2O = (9Z)-octadecenoate + NH4(+)</text>
        <dbReference type="Rhea" id="RHEA:26506"/>
        <dbReference type="ChEBI" id="CHEBI:15377"/>
        <dbReference type="ChEBI" id="CHEBI:28938"/>
        <dbReference type="ChEBI" id="CHEBI:30823"/>
        <dbReference type="ChEBI" id="CHEBI:116314"/>
        <dbReference type="EC" id="3.5.1.99"/>
    </reaction>
    <physiologicalReaction direction="left-to-right" evidence="1">
        <dbReference type="Rhea" id="RHEA:26507"/>
    </physiologicalReaction>
</comment>
<dbReference type="FunFam" id="3.90.1300.10:FF:000001">
    <property type="entry name" value="Fatty-acid amide hydrolase 1"/>
    <property type="match status" value="1"/>
</dbReference>
<dbReference type="OrthoDB" id="6428749at2759"/>
<evidence type="ECO:0000256" key="15">
    <source>
        <dbReference type="ARBA" id="ARBA00052458"/>
    </source>
</evidence>
<name>A0A7I8XQJ2_BURXY</name>
<feature type="binding site" evidence="19">
    <location>
        <position position="204"/>
    </location>
    <ligand>
        <name>substrate</name>
    </ligand>
</feature>
<dbReference type="InterPro" id="IPR036928">
    <property type="entry name" value="AS_sf"/>
</dbReference>
<feature type="domain" description="Amidase" evidence="20">
    <location>
        <begin position="101"/>
        <end position="570"/>
    </location>
</feature>
<comment type="catalytic activity">
    <reaction evidence="11">
        <text>N-(5Z,8Z,11Z,14Z-eicosatetraenoyl)-L-serine + H2O = (5Z,8Z,11Z,14Z)-eicosatetraenoate + L-serine</text>
        <dbReference type="Rhea" id="RHEA:64116"/>
        <dbReference type="ChEBI" id="CHEBI:15377"/>
        <dbReference type="ChEBI" id="CHEBI:32395"/>
        <dbReference type="ChEBI" id="CHEBI:33384"/>
        <dbReference type="ChEBI" id="CHEBI:149697"/>
    </reaction>
    <physiologicalReaction direction="left-to-right" evidence="11">
        <dbReference type="Rhea" id="RHEA:64117"/>
    </physiologicalReaction>
</comment>
<comment type="caution">
    <text evidence="21">The sequence shown here is derived from an EMBL/GenBank/DDBJ whole genome shotgun (WGS) entry which is preliminary data.</text>
</comment>
<evidence type="ECO:0000256" key="18">
    <source>
        <dbReference type="PIRSR" id="PIRSR001221-1"/>
    </source>
</evidence>